<feature type="chain" id="PRO_5032704507" evidence="2">
    <location>
        <begin position="19"/>
        <end position="326"/>
    </location>
</feature>
<evidence type="ECO:0000256" key="2">
    <source>
        <dbReference type="SAM" id="SignalP"/>
    </source>
</evidence>
<dbReference type="PROSITE" id="PS51257">
    <property type="entry name" value="PROKAR_LIPOPROTEIN"/>
    <property type="match status" value="1"/>
</dbReference>
<feature type="coiled-coil region" evidence="1">
    <location>
        <begin position="28"/>
        <end position="69"/>
    </location>
</feature>
<dbReference type="Gene3D" id="3.90.640.20">
    <property type="entry name" value="Heat-shock cognate protein, ATPase"/>
    <property type="match status" value="1"/>
</dbReference>
<dbReference type="Proteomes" id="UP000537862">
    <property type="component" value="Unassembled WGS sequence"/>
</dbReference>
<dbReference type="InterPro" id="IPR021729">
    <property type="entry name" value="DUF3298"/>
</dbReference>
<dbReference type="InterPro" id="IPR037126">
    <property type="entry name" value="PdaC/RsiV-like_sf"/>
</dbReference>
<proteinExistence type="predicted"/>
<feature type="domain" description="DUF3298" evidence="3">
    <location>
        <begin position="259"/>
        <end position="301"/>
    </location>
</feature>
<dbReference type="EMBL" id="JABGBN010000002">
    <property type="protein sequence ID" value="NOL51372.1"/>
    <property type="molecule type" value="Genomic_DNA"/>
</dbReference>
<comment type="caution">
    <text evidence="4">The sequence shown here is derived from an EMBL/GenBank/DDBJ whole genome shotgun (WGS) entry which is preliminary data.</text>
</comment>
<organism evidence="4 5">
    <name type="scientific">Pelistega suis</name>
    <dbReference type="NCBI Taxonomy" id="1631957"/>
    <lineage>
        <taxon>Bacteria</taxon>
        <taxon>Pseudomonadati</taxon>
        <taxon>Pseudomonadota</taxon>
        <taxon>Betaproteobacteria</taxon>
        <taxon>Burkholderiales</taxon>
        <taxon>Alcaligenaceae</taxon>
        <taxon>Pelistega</taxon>
    </lineage>
</organism>
<keyword evidence="2" id="KW-0732">Signal</keyword>
<dbReference type="Pfam" id="PF11738">
    <property type="entry name" value="DUF3298"/>
    <property type="match status" value="1"/>
</dbReference>
<keyword evidence="1" id="KW-0175">Coiled coil</keyword>
<sequence>MKKTVLMTALMAVFTLTACEDKQAIQQASEAVNTLVQLKKDYQQLESAMTAKDQEITRLNKLLEEAQTSQSAGDVVGLHVKIKELYKAKEQYLLLKEGDVEEGEGTVQIVARVAETNQAWLNDLLMREMLVEAVDEEKMKAFDQSAQKVDEATLQTHYEEMFEEYQKEAIENRLIGMHNVMRMDYMGQRNHLAQFSIWNESYNGGAHGVHHTNYIVVDLAKQQRITLNDVFSSSVMEELNLLLQGQYFVVLSHHELEASLDMKDFRVSDNFYFSPTGITFVYPLYELGPYVLGEVELSLSYQQMNHLLNKPFQQTEADGFFKDDDF</sequence>
<name>A0A849P6F6_9BURK</name>
<feature type="signal peptide" evidence="2">
    <location>
        <begin position="1"/>
        <end position="18"/>
    </location>
</feature>
<evidence type="ECO:0000256" key="1">
    <source>
        <dbReference type="SAM" id="Coils"/>
    </source>
</evidence>
<reference evidence="4 5" key="1">
    <citation type="submission" date="2020-05" db="EMBL/GenBank/DDBJ databases">
        <authorList>
            <person name="Niu N."/>
        </authorList>
    </citation>
    <scope>NUCLEOTIDE SEQUENCE [LARGE SCALE GENOMIC DNA]</scope>
    <source>
        <strain evidence="4 5">3340-03</strain>
    </source>
</reference>
<gene>
    <name evidence="4" type="ORF">HKX39_04170</name>
</gene>
<evidence type="ECO:0000313" key="4">
    <source>
        <dbReference type="EMBL" id="NOL51372.1"/>
    </source>
</evidence>
<evidence type="ECO:0000313" key="5">
    <source>
        <dbReference type="Proteomes" id="UP000537862"/>
    </source>
</evidence>
<dbReference type="Gene3D" id="3.30.565.40">
    <property type="entry name" value="Fervidobacterium nodosum Rt17-B1 like"/>
    <property type="match status" value="1"/>
</dbReference>
<protein>
    <submittedName>
        <fullName evidence="4">DUF3298 domain-containing protein</fullName>
    </submittedName>
</protein>
<dbReference type="AlphaFoldDB" id="A0A849P6F6"/>
<accession>A0A849P6F6</accession>
<keyword evidence="5" id="KW-1185">Reference proteome</keyword>
<dbReference type="RefSeq" id="WP_171680055.1">
    <property type="nucleotide sequence ID" value="NZ_JABGBN010000002.1"/>
</dbReference>
<evidence type="ECO:0000259" key="3">
    <source>
        <dbReference type="Pfam" id="PF11738"/>
    </source>
</evidence>